<organism evidence="8 9">
    <name type="scientific">Diplocarpon rosae</name>
    <dbReference type="NCBI Taxonomy" id="946125"/>
    <lineage>
        <taxon>Eukaryota</taxon>
        <taxon>Fungi</taxon>
        <taxon>Dikarya</taxon>
        <taxon>Ascomycota</taxon>
        <taxon>Pezizomycotina</taxon>
        <taxon>Leotiomycetes</taxon>
        <taxon>Helotiales</taxon>
        <taxon>Drepanopezizaceae</taxon>
        <taxon>Diplocarpon</taxon>
    </lineage>
</organism>
<evidence type="ECO:0000256" key="3">
    <source>
        <dbReference type="ARBA" id="ARBA00012599"/>
    </source>
</evidence>
<dbReference type="CDD" id="cd02181">
    <property type="entry name" value="GH16_fungal_Lam16A_glucanase"/>
    <property type="match status" value="1"/>
</dbReference>
<feature type="chain" id="PRO_5041917962" description="endo-1,3(4)-beta-glucanase" evidence="6">
    <location>
        <begin position="25"/>
        <end position="335"/>
    </location>
</feature>
<dbReference type="Proteomes" id="UP001285354">
    <property type="component" value="Unassembled WGS sequence"/>
</dbReference>
<keyword evidence="9" id="KW-1185">Reference proteome</keyword>
<keyword evidence="6" id="KW-0732">Signal</keyword>
<evidence type="ECO:0000256" key="4">
    <source>
        <dbReference type="ARBA" id="ARBA00022801"/>
    </source>
</evidence>
<dbReference type="AlphaFoldDB" id="A0AAD9WAI4"/>
<keyword evidence="4" id="KW-0378">Hydrolase</keyword>
<accession>A0AAD9WAI4</accession>
<proteinExistence type="inferred from homology"/>
<dbReference type="GO" id="GO:0009251">
    <property type="term" value="P:glucan catabolic process"/>
    <property type="evidence" value="ECO:0007669"/>
    <property type="project" value="TreeGrafter"/>
</dbReference>
<dbReference type="PANTHER" id="PTHR10963:SF24">
    <property type="entry name" value="GLYCOSIDASE C21B10.07-RELATED"/>
    <property type="match status" value="1"/>
</dbReference>
<dbReference type="InterPro" id="IPR050546">
    <property type="entry name" value="Glycosyl_Hydrlase_16"/>
</dbReference>
<dbReference type="Gene3D" id="2.60.120.200">
    <property type="match status" value="1"/>
</dbReference>
<comment type="caution">
    <text evidence="8">The sequence shown here is derived from an EMBL/GenBank/DDBJ whole genome shotgun (WGS) entry which is preliminary data.</text>
</comment>
<evidence type="ECO:0000259" key="7">
    <source>
        <dbReference type="PROSITE" id="PS51762"/>
    </source>
</evidence>
<gene>
    <name evidence="8" type="ORF">QTJ16_006235</name>
</gene>
<evidence type="ECO:0000256" key="2">
    <source>
        <dbReference type="ARBA" id="ARBA00006865"/>
    </source>
</evidence>
<dbReference type="PANTHER" id="PTHR10963">
    <property type="entry name" value="GLYCOSYL HYDROLASE-RELATED"/>
    <property type="match status" value="1"/>
</dbReference>
<protein>
    <recommendedName>
        <fullName evidence="3">endo-1,3(4)-beta-glucanase</fullName>
        <ecNumber evidence="3">3.2.1.6</ecNumber>
    </recommendedName>
</protein>
<evidence type="ECO:0000256" key="5">
    <source>
        <dbReference type="ARBA" id="ARBA00023295"/>
    </source>
</evidence>
<name>A0AAD9WAI4_9HELO</name>
<feature type="domain" description="GH16" evidence="7">
    <location>
        <begin position="29"/>
        <end position="321"/>
    </location>
</feature>
<keyword evidence="5" id="KW-0326">Glycosidase</keyword>
<dbReference type="InterPro" id="IPR000757">
    <property type="entry name" value="Beta-glucanase-like"/>
</dbReference>
<evidence type="ECO:0000256" key="6">
    <source>
        <dbReference type="SAM" id="SignalP"/>
    </source>
</evidence>
<evidence type="ECO:0000256" key="1">
    <source>
        <dbReference type="ARBA" id="ARBA00000124"/>
    </source>
</evidence>
<dbReference type="InterPro" id="IPR013320">
    <property type="entry name" value="ConA-like_dom_sf"/>
</dbReference>
<dbReference type="EC" id="3.2.1.6" evidence="3"/>
<dbReference type="FunFam" id="2.60.120.200:FF:000114">
    <property type="entry name" value="Probable endo-1,3(4)-beta-glucanase NFIA_089530"/>
    <property type="match status" value="1"/>
</dbReference>
<dbReference type="GO" id="GO:0052861">
    <property type="term" value="F:endo-1,3(4)-beta-glucanase activity"/>
    <property type="evidence" value="ECO:0007669"/>
    <property type="project" value="UniProtKB-EC"/>
</dbReference>
<dbReference type="SUPFAM" id="SSF49899">
    <property type="entry name" value="Concanavalin A-like lectins/glucanases"/>
    <property type="match status" value="1"/>
</dbReference>
<reference evidence="8" key="1">
    <citation type="submission" date="2023-06" db="EMBL/GenBank/DDBJ databases">
        <title>Draft genome of Marssonina rosae.</title>
        <authorList>
            <person name="Cheng Q."/>
        </authorList>
    </citation>
    <scope>NUCLEOTIDE SEQUENCE</scope>
    <source>
        <strain evidence="8">R4</strain>
    </source>
</reference>
<comment type="similarity">
    <text evidence="2">Belongs to the glycosyl hydrolase 16 family.</text>
</comment>
<dbReference type="EMBL" id="JAUBYV010000010">
    <property type="protein sequence ID" value="KAK2624285.1"/>
    <property type="molecule type" value="Genomic_DNA"/>
</dbReference>
<sequence>MLFSLLTIMRLGMPILCAAGLAKAEYLIEDTYNATNFFNEFNFFSGKDPTEGFVSYSSASTANKSSLAGYANDGVFLGVDHTTVNPAGGRASTRVESKKTYTRGLFISDIAHMPDSTCGVWPALWTVGQNWPANGEIDIIEGVNQDTNNSVTLHTAPGCSMESTGSMAGSNLTSSDCNADSAGTGCALKTANKKGFGTGFNAIGGGVYAMEWTSTSIKVFFFPRSSIPADIMAGNPDPKAWGPPAAAFGGSRCVIDDSFKNHTIVVNTTFCGNWAGQAWGTDGTCSSLAETCDAYVAANPGAFATTFWQINSIKVYQPNMGATKRDGTLAVPFSA</sequence>
<evidence type="ECO:0000313" key="8">
    <source>
        <dbReference type="EMBL" id="KAK2624285.1"/>
    </source>
</evidence>
<comment type="catalytic activity">
    <reaction evidence="1">
        <text>Endohydrolysis of (1-&gt;3)- or (1-&gt;4)-linkages in beta-D-glucans when the glucose residue whose reducing group is involved in the linkage to be hydrolyzed is itself substituted at C-3.</text>
        <dbReference type="EC" id="3.2.1.6"/>
    </reaction>
</comment>
<dbReference type="PROSITE" id="PS51762">
    <property type="entry name" value="GH16_2"/>
    <property type="match status" value="1"/>
</dbReference>
<feature type="signal peptide" evidence="6">
    <location>
        <begin position="1"/>
        <end position="24"/>
    </location>
</feature>
<evidence type="ECO:0000313" key="9">
    <source>
        <dbReference type="Proteomes" id="UP001285354"/>
    </source>
</evidence>
<dbReference type="Pfam" id="PF26113">
    <property type="entry name" value="GH16_XgeA"/>
    <property type="match status" value="1"/>
</dbReference>